<dbReference type="EC" id="3.1.3.73" evidence="1"/>
<dbReference type="SUPFAM" id="SSF53254">
    <property type="entry name" value="Phosphoglycerate mutase-like"/>
    <property type="match status" value="1"/>
</dbReference>
<sequence>MDNVFILHLIRHAPTAGNKEKRYIGWTDEPVLPFEGENNPFVRNVWGSDLMRCRQTAKVLFPNAVYHADPDWRECHFGKWERKTYEQLKNCQTYRDWIDDPEETAPPEGESLKQLAIRIDRAVRSLPEGNEFTIVTHGGPVRYLAAKATGHAFNQQTALHGHRYSITWQSRKAYEEGQQCISYSAAPLTANANL</sequence>
<dbReference type="GO" id="GO:0005737">
    <property type="term" value="C:cytoplasm"/>
    <property type="evidence" value="ECO:0007669"/>
    <property type="project" value="TreeGrafter"/>
</dbReference>
<dbReference type="PANTHER" id="PTHR48100:SF1">
    <property type="entry name" value="HISTIDINE PHOSPHATASE FAMILY PROTEIN-RELATED"/>
    <property type="match status" value="1"/>
</dbReference>
<gene>
    <name evidence="1" type="ORF">HNQ44_000916</name>
</gene>
<dbReference type="GO" id="GO:0043755">
    <property type="term" value="F:alpha-ribazole phosphatase activity"/>
    <property type="evidence" value="ECO:0007669"/>
    <property type="project" value="UniProtKB-EC"/>
</dbReference>
<dbReference type="EMBL" id="JACHHE010000002">
    <property type="protein sequence ID" value="MBB5179492.1"/>
    <property type="molecule type" value="Genomic_DNA"/>
</dbReference>
<evidence type="ECO:0000313" key="1">
    <source>
        <dbReference type="EMBL" id="MBB5179492.1"/>
    </source>
</evidence>
<dbReference type="Pfam" id="PF00300">
    <property type="entry name" value="His_Phos_1"/>
    <property type="match status" value="1"/>
</dbReference>
<dbReference type="PANTHER" id="PTHR48100">
    <property type="entry name" value="BROAD-SPECIFICITY PHOSPHATASE YOR283W-RELATED"/>
    <property type="match status" value="1"/>
</dbReference>
<reference evidence="1 2" key="1">
    <citation type="submission" date="2020-08" db="EMBL/GenBank/DDBJ databases">
        <title>Genomic Encyclopedia of Type Strains, Phase IV (KMG-IV): sequencing the most valuable type-strain genomes for metagenomic binning, comparative biology and taxonomic classification.</title>
        <authorList>
            <person name="Goeker M."/>
        </authorList>
    </citation>
    <scope>NUCLEOTIDE SEQUENCE [LARGE SCALE GENOMIC DNA]</scope>
    <source>
        <strain evidence="1 2">DSM 15895</strain>
    </source>
</reference>
<keyword evidence="2" id="KW-1185">Reference proteome</keyword>
<dbReference type="RefSeq" id="WP_135500815.1">
    <property type="nucleotide sequence ID" value="NZ_JACHHE010000002.1"/>
</dbReference>
<dbReference type="InterPro" id="IPR050275">
    <property type="entry name" value="PGM_Phosphatase"/>
</dbReference>
<dbReference type="OrthoDB" id="9783269at2"/>
<dbReference type="AlphaFoldDB" id="A0A7W8CSP0"/>
<evidence type="ECO:0000313" key="2">
    <source>
        <dbReference type="Proteomes" id="UP000525923"/>
    </source>
</evidence>
<protein>
    <submittedName>
        <fullName evidence="1">Alpha-ribazole phosphatase</fullName>
        <ecNumber evidence="1">3.1.3.73</ecNumber>
    </submittedName>
</protein>
<proteinExistence type="predicted"/>
<organism evidence="1 2">
    <name type="scientific">Planococcus koreensis</name>
    <dbReference type="NCBI Taxonomy" id="112331"/>
    <lineage>
        <taxon>Bacteria</taxon>
        <taxon>Bacillati</taxon>
        <taxon>Bacillota</taxon>
        <taxon>Bacilli</taxon>
        <taxon>Bacillales</taxon>
        <taxon>Caryophanaceae</taxon>
        <taxon>Planococcus</taxon>
    </lineage>
</organism>
<dbReference type="InterPro" id="IPR029033">
    <property type="entry name" value="His_PPase_superfam"/>
</dbReference>
<name>A0A7W8CSP0_9BACL</name>
<dbReference type="Gene3D" id="3.40.50.1240">
    <property type="entry name" value="Phosphoglycerate mutase-like"/>
    <property type="match status" value="1"/>
</dbReference>
<dbReference type="CDD" id="cd07067">
    <property type="entry name" value="HP_PGM_like"/>
    <property type="match status" value="1"/>
</dbReference>
<keyword evidence="1" id="KW-0378">Hydrolase</keyword>
<dbReference type="InterPro" id="IPR013078">
    <property type="entry name" value="His_Pase_superF_clade-1"/>
</dbReference>
<dbReference type="Proteomes" id="UP000525923">
    <property type="component" value="Unassembled WGS sequence"/>
</dbReference>
<accession>A0A7W8CSP0</accession>
<dbReference type="SMART" id="SM00855">
    <property type="entry name" value="PGAM"/>
    <property type="match status" value="1"/>
</dbReference>
<comment type="caution">
    <text evidence="1">The sequence shown here is derived from an EMBL/GenBank/DDBJ whole genome shotgun (WGS) entry which is preliminary data.</text>
</comment>